<feature type="zinc finger region" description="dksA C4-type" evidence="4">
    <location>
        <begin position="82"/>
        <end position="106"/>
    </location>
</feature>
<keyword evidence="1" id="KW-0479">Metal-binding</keyword>
<evidence type="ECO:0000313" key="7">
    <source>
        <dbReference type="Proteomes" id="UP000176287"/>
    </source>
</evidence>
<evidence type="ECO:0000256" key="2">
    <source>
        <dbReference type="ARBA" id="ARBA00022771"/>
    </source>
</evidence>
<dbReference type="Proteomes" id="UP000176287">
    <property type="component" value="Unassembled WGS sequence"/>
</dbReference>
<evidence type="ECO:0000256" key="1">
    <source>
        <dbReference type="ARBA" id="ARBA00022723"/>
    </source>
</evidence>
<evidence type="ECO:0000259" key="5">
    <source>
        <dbReference type="Pfam" id="PF01258"/>
    </source>
</evidence>
<dbReference type="PROSITE" id="PS51128">
    <property type="entry name" value="ZF_DKSA_2"/>
    <property type="match status" value="1"/>
</dbReference>
<accession>A0A1G2CE60</accession>
<proteinExistence type="predicted"/>
<dbReference type="Gene3D" id="1.20.120.910">
    <property type="entry name" value="DksA, coiled-coil domain"/>
    <property type="match status" value="1"/>
</dbReference>
<feature type="domain" description="Zinc finger DksA/TraR C4-type" evidence="5">
    <location>
        <begin position="77"/>
        <end position="108"/>
    </location>
</feature>
<name>A0A1G2CE60_9BACT</name>
<dbReference type="EMBL" id="MHKZ01000035">
    <property type="protein sequence ID" value="OGY99664.1"/>
    <property type="molecule type" value="Genomic_DNA"/>
</dbReference>
<keyword evidence="2" id="KW-0863">Zinc-finger</keyword>
<dbReference type="GO" id="GO:0008270">
    <property type="term" value="F:zinc ion binding"/>
    <property type="evidence" value="ECO:0007669"/>
    <property type="project" value="UniProtKB-KW"/>
</dbReference>
<dbReference type="Pfam" id="PF01258">
    <property type="entry name" value="zf-dskA_traR"/>
    <property type="match status" value="1"/>
</dbReference>
<evidence type="ECO:0000256" key="4">
    <source>
        <dbReference type="PROSITE-ProRule" id="PRU00510"/>
    </source>
</evidence>
<gene>
    <name evidence="6" type="ORF">A3B13_01250</name>
</gene>
<protein>
    <recommendedName>
        <fullName evidence="5">Zinc finger DksA/TraR C4-type domain-containing protein</fullName>
    </recommendedName>
</protein>
<evidence type="ECO:0000313" key="6">
    <source>
        <dbReference type="EMBL" id="OGY99664.1"/>
    </source>
</evidence>
<dbReference type="PANTHER" id="PTHR33823">
    <property type="entry name" value="RNA POLYMERASE-BINDING TRANSCRIPTION FACTOR DKSA-RELATED"/>
    <property type="match status" value="1"/>
</dbReference>
<dbReference type="SUPFAM" id="SSF109635">
    <property type="entry name" value="DnaK suppressor protein DksA, alpha-hairpin domain"/>
    <property type="match status" value="1"/>
</dbReference>
<dbReference type="STRING" id="1798649.A3B13_01250"/>
<dbReference type="InterPro" id="IPR037187">
    <property type="entry name" value="DnaK_N"/>
</dbReference>
<dbReference type="PANTHER" id="PTHR33823:SF4">
    <property type="entry name" value="GENERAL STRESS PROTEIN 16O"/>
    <property type="match status" value="1"/>
</dbReference>
<keyword evidence="3" id="KW-0862">Zinc</keyword>
<comment type="caution">
    <text evidence="6">The sequence shown here is derived from an EMBL/GenBank/DDBJ whole genome shotgun (WGS) entry which is preliminary data.</text>
</comment>
<dbReference type="AlphaFoldDB" id="A0A1G2CE60"/>
<dbReference type="InterPro" id="IPR000962">
    <property type="entry name" value="Znf_DskA_TraR"/>
</dbReference>
<organism evidence="6 7">
    <name type="scientific">Candidatus Liptonbacteria bacterium RIFCSPLOWO2_01_FULL_45_15</name>
    <dbReference type="NCBI Taxonomy" id="1798649"/>
    <lineage>
        <taxon>Bacteria</taxon>
        <taxon>Candidatus Liptoniibacteriota</taxon>
    </lineage>
</organism>
<evidence type="ECO:0000256" key="3">
    <source>
        <dbReference type="ARBA" id="ARBA00022833"/>
    </source>
</evidence>
<dbReference type="SUPFAM" id="SSF57716">
    <property type="entry name" value="Glucocorticoid receptor-like (DNA-binding domain)"/>
    <property type="match status" value="1"/>
</dbReference>
<reference evidence="6 7" key="1">
    <citation type="journal article" date="2016" name="Nat. Commun.">
        <title>Thousands of microbial genomes shed light on interconnected biogeochemical processes in an aquifer system.</title>
        <authorList>
            <person name="Anantharaman K."/>
            <person name="Brown C.T."/>
            <person name="Hug L.A."/>
            <person name="Sharon I."/>
            <person name="Castelle C.J."/>
            <person name="Probst A.J."/>
            <person name="Thomas B.C."/>
            <person name="Singh A."/>
            <person name="Wilkins M.J."/>
            <person name="Karaoz U."/>
            <person name="Brodie E.L."/>
            <person name="Williams K.H."/>
            <person name="Hubbard S.S."/>
            <person name="Banfield J.F."/>
        </authorList>
    </citation>
    <scope>NUCLEOTIDE SEQUENCE [LARGE SCALE GENOMIC DNA]</scope>
</reference>
<sequence length="111" mass="12473">MTKEKISAYEKKLREQKEKLMAEVKKYSEAEDFGNDADHLEEEADESESYANRMSIASALKSRVNEIDMALNKIIMGTYGVCAKCNKEISEKVLEAAPESELCADCKKEGI</sequence>